<dbReference type="Gene3D" id="1.20.5.1930">
    <property type="match status" value="1"/>
</dbReference>
<evidence type="ECO:0000256" key="1">
    <source>
        <dbReference type="ARBA" id="ARBA00000085"/>
    </source>
</evidence>
<evidence type="ECO:0000313" key="14">
    <source>
        <dbReference type="Proteomes" id="UP000592181"/>
    </source>
</evidence>
<feature type="transmembrane region" description="Helical" evidence="11">
    <location>
        <begin position="20"/>
        <end position="43"/>
    </location>
</feature>
<dbReference type="InterPro" id="IPR011712">
    <property type="entry name" value="Sig_transdc_His_kin_sub3_dim/P"/>
</dbReference>
<feature type="compositionally biased region" description="Basic and acidic residues" evidence="10">
    <location>
        <begin position="406"/>
        <end position="443"/>
    </location>
</feature>
<dbReference type="PANTHER" id="PTHR24421:SF10">
    <property type="entry name" value="NITRATE_NITRITE SENSOR PROTEIN NARQ"/>
    <property type="match status" value="1"/>
</dbReference>
<dbReference type="PANTHER" id="PTHR24421">
    <property type="entry name" value="NITRATE/NITRITE SENSOR PROTEIN NARX-RELATED"/>
    <property type="match status" value="1"/>
</dbReference>
<feature type="coiled-coil region" evidence="9">
    <location>
        <begin position="168"/>
        <end position="195"/>
    </location>
</feature>
<evidence type="ECO:0000259" key="12">
    <source>
        <dbReference type="SMART" id="SM00387"/>
    </source>
</evidence>
<accession>A0A852XE78</accession>
<evidence type="ECO:0000256" key="11">
    <source>
        <dbReference type="SAM" id="Phobius"/>
    </source>
</evidence>
<reference evidence="13 14" key="1">
    <citation type="submission" date="2020-07" db="EMBL/GenBank/DDBJ databases">
        <title>Sequencing the genomes of 1000 actinobacteria strains.</title>
        <authorList>
            <person name="Klenk H.-P."/>
        </authorList>
    </citation>
    <scope>NUCLEOTIDE SEQUENCE [LARGE SCALE GENOMIC DNA]</scope>
    <source>
        <strain evidence="13 14">DSM 24723</strain>
    </source>
</reference>
<keyword evidence="7" id="KW-0067">ATP-binding</keyword>
<proteinExistence type="predicted"/>
<gene>
    <name evidence="13" type="ORF">BJY28_001264</name>
</gene>
<keyword evidence="5" id="KW-0547">Nucleotide-binding</keyword>
<feature type="transmembrane region" description="Helical" evidence="11">
    <location>
        <begin position="144"/>
        <end position="164"/>
    </location>
</feature>
<sequence>MTKGADRAPVRRWPARHPRLTDAALAVGLWLLLASFSLIAVVAPPEGTSATDIAGIAVLSSVMTLSLALRRSHPPLMLGLVTGAHLAQLVVTEDYLPANVTAPMAAYAVARWSSSRTWRRAGLTIAVVSGPLGMLAWPNDMPTTAGLVISSVMVSAIPCLAWLWGDLNRRRHEVLARLQEQNDALRRDRDQQARIAAQDERTRIAREMHDVVAHSLAVVVVQADGAAYAAEHADGWAREQAIGALRTIGDTSREALAETRRLVGVLRAEDGGEGYAPTDALADLPEVVARLRDSGVAVDLQAPPDLTGVPRDVGLAALRVVQESLTNVLKHAGPGARAQVRVALDDGLQVVVEDDGRGGAAPDDGDGHGLVGMRERAGAVGGTLQAGPRGGGGCRVSAHLPLRRAQRTDDVADEASEHGTDDGTEHTTEHVTEDVRQDEGSQR</sequence>
<evidence type="ECO:0000313" key="13">
    <source>
        <dbReference type="EMBL" id="NYG36795.1"/>
    </source>
</evidence>
<dbReference type="InterPro" id="IPR050482">
    <property type="entry name" value="Sensor_HK_TwoCompSys"/>
</dbReference>
<dbReference type="GO" id="GO:0000155">
    <property type="term" value="F:phosphorelay sensor kinase activity"/>
    <property type="evidence" value="ECO:0007669"/>
    <property type="project" value="InterPro"/>
</dbReference>
<keyword evidence="4" id="KW-0808">Transferase</keyword>
<keyword evidence="11" id="KW-0812">Transmembrane</keyword>
<dbReference type="AlphaFoldDB" id="A0A852XE78"/>
<evidence type="ECO:0000256" key="7">
    <source>
        <dbReference type="ARBA" id="ARBA00022840"/>
    </source>
</evidence>
<dbReference type="Pfam" id="PF23539">
    <property type="entry name" value="DUF7134"/>
    <property type="match status" value="1"/>
</dbReference>
<dbReference type="CDD" id="cd16917">
    <property type="entry name" value="HATPase_UhpB-NarQ-NarX-like"/>
    <property type="match status" value="1"/>
</dbReference>
<keyword evidence="11" id="KW-1133">Transmembrane helix</keyword>
<keyword evidence="14" id="KW-1185">Reference proteome</keyword>
<dbReference type="GO" id="GO:0016020">
    <property type="term" value="C:membrane"/>
    <property type="evidence" value="ECO:0007669"/>
    <property type="project" value="InterPro"/>
</dbReference>
<comment type="caution">
    <text evidence="13">The sequence shown here is derived from an EMBL/GenBank/DDBJ whole genome shotgun (WGS) entry which is preliminary data.</text>
</comment>
<feature type="transmembrane region" description="Helical" evidence="11">
    <location>
        <begin position="121"/>
        <end position="138"/>
    </location>
</feature>
<comment type="catalytic activity">
    <reaction evidence="1">
        <text>ATP + protein L-histidine = ADP + protein N-phospho-L-histidine.</text>
        <dbReference type="EC" id="2.7.13.3"/>
    </reaction>
</comment>
<evidence type="ECO:0000256" key="10">
    <source>
        <dbReference type="SAM" id="MobiDB-lite"/>
    </source>
</evidence>
<feature type="transmembrane region" description="Helical" evidence="11">
    <location>
        <begin position="49"/>
        <end position="69"/>
    </location>
</feature>
<dbReference type="InterPro" id="IPR003594">
    <property type="entry name" value="HATPase_dom"/>
</dbReference>
<dbReference type="Pfam" id="PF02518">
    <property type="entry name" value="HATPase_c"/>
    <property type="match status" value="1"/>
</dbReference>
<keyword evidence="11" id="KW-0472">Membrane</keyword>
<keyword evidence="9" id="KW-0175">Coiled coil</keyword>
<dbReference type="SUPFAM" id="SSF55874">
    <property type="entry name" value="ATPase domain of HSP90 chaperone/DNA topoisomerase II/histidine kinase"/>
    <property type="match status" value="1"/>
</dbReference>
<evidence type="ECO:0000256" key="8">
    <source>
        <dbReference type="ARBA" id="ARBA00023012"/>
    </source>
</evidence>
<organism evidence="13 14">
    <name type="scientific">Janibacter alkaliphilus</name>
    <dbReference type="NCBI Taxonomy" id="1069963"/>
    <lineage>
        <taxon>Bacteria</taxon>
        <taxon>Bacillati</taxon>
        <taxon>Actinomycetota</taxon>
        <taxon>Actinomycetes</taxon>
        <taxon>Micrococcales</taxon>
        <taxon>Intrasporangiaceae</taxon>
        <taxon>Janibacter</taxon>
    </lineage>
</organism>
<dbReference type="Gene3D" id="3.30.565.10">
    <property type="entry name" value="Histidine kinase-like ATPase, C-terminal domain"/>
    <property type="match status" value="1"/>
</dbReference>
<evidence type="ECO:0000256" key="5">
    <source>
        <dbReference type="ARBA" id="ARBA00022741"/>
    </source>
</evidence>
<dbReference type="Proteomes" id="UP000592181">
    <property type="component" value="Unassembled WGS sequence"/>
</dbReference>
<evidence type="ECO:0000256" key="3">
    <source>
        <dbReference type="ARBA" id="ARBA00022553"/>
    </source>
</evidence>
<evidence type="ECO:0000256" key="2">
    <source>
        <dbReference type="ARBA" id="ARBA00012438"/>
    </source>
</evidence>
<evidence type="ECO:0000256" key="9">
    <source>
        <dbReference type="SAM" id="Coils"/>
    </source>
</evidence>
<keyword evidence="8" id="KW-0902">Two-component regulatory system</keyword>
<dbReference type="RefSeq" id="WP_179462246.1">
    <property type="nucleotide sequence ID" value="NZ_JACBZX010000001.1"/>
</dbReference>
<dbReference type="SMART" id="SM00387">
    <property type="entry name" value="HATPase_c"/>
    <property type="match status" value="1"/>
</dbReference>
<feature type="domain" description="Histidine kinase/HSP90-like ATPase" evidence="12">
    <location>
        <begin position="312"/>
        <end position="404"/>
    </location>
</feature>
<evidence type="ECO:0000256" key="6">
    <source>
        <dbReference type="ARBA" id="ARBA00022777"/>
    </source>
</evidence>
<dbReference type="GO" id="GO:0046983">
    <property type="term" value="F:protein dimerization activity"/>
    <property type="evidence" value="ECO:0007669"/>
    <property type="project" value="InterPro"/>
</dbReference>
<keyword evidence="3" id="KW-0597">Phosphoprotein</keyword>
<dbReference type="InterPro" id="IPR055558">
    <property type="entry name" value="DUF7134"/>
</dbReference>
<dbReference type="EC" id="2.7.13.3" evidence="2"/>
<protein>
    <recommendedName>
        <fullName evidence="2">histidine kinase</fullName>
        <ecNumber evidence="2">2.7.13.3</ecNumber>
    </recommendedName>
</protein>
<dbReference type="GO" id="GO:0005524">
    <property type="term" value="F:ATP binding"/>
    <property type="evidence" value="ECO:0007669"/>
    <property type="project" value="UniProtKB-KW"/>
</dbReference>
<keyword evidence="6 13" id="KW-0418">Kinase</keyword>
<dbReference type="InterPro" id="IPR036890">
    <property type="entry name" value="HATPase_C_sf"/>
</dbReference>
<dbReference type="Pfam" id="PF07730">
    <property type="entry name" value="HisKA_3"/>
    <property type="match status" value="1"/>
</dbReference>
<evidence type="ECO:0000256" key="4">
    <source>
        <dbReference type="ARBA" id="ARBA00022679"/>
    </source>
</evidence>
<name>A0A852XE78_9MICO</name>
<feature type="region of interest" description="Disordered" evidence="10">
    <location>
        <begin position="381"/>
        <end position="443"/>
    </location>
</feature>
<dbReference type="EMBL" id="JACBZX010000001">
    <property type="protein sequence ID" value="NYG36795.1"/>
    <property type="molecule type" value="Genomic_DNA"/>
</dbReference>